<dbReference type="SUPFAM" id="SSF54523">
    <property type="entry name" value="Pili subunits"/>
    <property type="match status" value="1"/>
</dbReference>
<dbReference type="Gene3D" id="3.30.700.10">
    <property type="entry name" value="Glycoprotein, Type 4 Pilin"/>
    <property type="match status" value="1"/>
</dbReference>
<keyword evidence="3" id="KW-1185">Reference proteome</keyword>
<dbReference type="RefSeq" id="WP_425345777.1">
    <property type="nucleotide sequence ID" value="NZ_JBGUBD010000006.1"/>
</dbReference>
<evidence type="ECO:0000313" key="2">
    <source>
        <dbReference type="EMBL" id="MFA9478852.1"/>
    </source>
</evidence>
<proteinExistence type="predicted"/>
<feature type="transmembrane region" description="Helical" evidence="1">
    <location>
        <begin position="12"/>
        <end position="36"/>
    </location>
</feature>
<dbReference type="Proteomes" id="UP001575105">
    <property type="component" value="Unassembled WGS sequence"/>
</dbReference>
<keyword evidence="1" id="KW-0812">Transmembrane</keyword>
<dbReference type="EMBL" id="JBGUBD010000006">
    <property type="protein sequence ID" value="MFA9478852.1"/>
    <property type="molecule type" value="Genomic_DNA"/>
</dbReference>
<dbReference type="InterPro" id="IPR012902">
    <property type="entry name" value="N_methyl_site"/>
</dbReference>
<dbReference type="PANTHER" id="PTHR30093:SF2">
    <property type="entry name" value="TYPE II SECRETION SYSTEM PROTEIN H"/>
    <property type="match status" value="1"/>
</dbReference>
<name>A0ABV4U6B3_9BACT</name>
<keyword evidence="1" id="KW-1133">Transmembrane helix</keyword>
<comment type="caution">
    <text evidence="2">The sequence shown here is derived from an EMBL/GenBank/DDBJ whole genome shotgun (WGS) entry which is preliminary data.</text>
</comment>
<evidence type="ECO:0000313" key="3">
    <source>
        <dbReference type="Proteomes" id="UP001575105"/>
    </source>
</evidence>
<evidence type="ECO:0000256" key="1">
    <source>
        <dbReference type="SAM" id="Phobius"/>
    </source>
</evidence>
<keyword evidence="1" id="KW-0472">Membrane</keyword>
<dbReference type="NCBIfam" id="TIGR02532">
    <property type="entry name" value="IV_pilin_GFxxxE"/>
    <property type="match status" value="1"/>
</dbReference>
<dbReference type="InterPro" id="IPR045584">
    <property type="entry name" value="Pilin-like"/>
</dbReference>
<organism evidence="2 3">
    <name type="scientific">Natronomicrosphaera hydrolytica</name>
    <dbReference type="NCBI Taxonomy" id="3242702"/>
    <lineage>
        <taxon>Bacteria</taxon>
        <taxon>Pseudomonadati</taxon>
        <taxon>Planctomycetota</taxon>
        <taxon>Phycisphaerae</taxon>
        <taxon>Phycisphaerales</taxon>
        <taxon>Phycisphaeraceae</taxon>
        <taxon>Natronomicrosphaera</taxon>
    </lineage>
</organism>
<sequence>MSLHQFRKTTAAFTLIELLVVISIIALLIAILLPALSSARQTARAAQCMSMLRQFGVAQEIYASDYDGWYAPIITTDGERTAANRSYWYANPHLRSAIGVDHTVRNWRWPETYSCPDATYARGEAVAGEDETGIARIDRSYGYNRTMNEEYVDGAYDGWAADYLGHHQDRIMSASRKIHQADSLHFQISHGAKDEYAGEMFTTRFETAYRHGGTPAAGAANILYFDGHVAATLRDTVVMNDRRMWEPNIR</sequence>
<accession>A0ABV4U6B3</accession>
<gene>
    <name evidence="2" type="ORF">ACERK3_11160</name>
</gene>
<dbReference type="PANTHER" id="PTHR30093">
    <property type="entry name" value="GENERAL SECRETION PATHWAY PROTEIN G"/>
    <property type="match status" value="1"/>
</dbReference>
<dbReference type="Pfam" id="PF07963">
    <property type="entry name" value="N_methyl"/>
    <property type="match status" value="1"/>
</dbReference>
<protein>
    <submittedName>
        <fullName evidence="2">Prepilin-type N-terminal cleavage/methylation domain-containing protein</fullName>
    </submittedName>
</protein>
<reference evidence="2 3" key="1">
    <citation type="submission" date="2024-08" db="EMBL/GenBank/DDBJ databases">
        <title>Whole-genome sequencing of halo(alkali)philic microorganisms from hypersaline lakes.</title>
        <authorList>
            <person name="Sorokin D.Y."/>
            <person name="Merkel A.Y."/>
            <person name="Messina E."/>
            <person name="Yakimov M."/>
        </authorList>
    </citation>
    <scope>NUCLEOTIDE SEQUENCE [LARGE SCALE GENOMIC DNA]</scope>
    <source>
        <strain evidence="2 3">AB-hyl4</strain>
    </source>
</reference>